<evidence type="ECO:0000256" key="1">
    <source>
        <dbReference type="SAM" id="SignalP"/>
    </source>
</evidence>
<proteinExistence type="predicted"/>
<dbReference type="InterPro" id="IPR025631">
    <property type="entry name" value="Porin_10"/>
</dbReference>
<evidence type="ECO:0000313" key="3">
    <source>
        <dbReference type="Proteomes" id="UP000184462"/>
    </source>
</evidence>
<dbReference type="Pfam" id="PF14121">
    <property type="entry name" value="Porin_10"/>
    <property type="match status" value="1"/>
</dbReference>
<reference evidence="2 3" key="1">
    <citation type="submission" date="2016-11" db="EMBL/GenBank/DDBJ databases">
        <authorList>
            <person name="Jaros S."/>
            <person name="Januszkiewicz K."/>
            <person name="Wedrychowicz H."/>
        </authorList>
    </citation>
    <scope>NUCLEOTIDE SEQUENCE [LARGE SCALE GENOMIC DNA]</scope>
    <source>
        <strain evidence="2 3">DSM 25661</strain>
    </source>
</reference>
<keyword evidence="1" id="KW-0732">Signal</keyword>
<protein>
    <submittedName>
        <fullName evidence="2">Putative porin</fullName>
    </submittedName>
</protein>
<dbReference type="EMBL" id="FQTW01000009">
    <property type="protein sequence ID" value="SHE93013.1"/>
    <property type="molecule type" value="Genomic_DNA"/>
</dbReference>
<organism evidence="2 3">
    <name type="scientific">Psychroflexus salarius</name>
    <dbReference type="NCBI Taxonomy" id="1155689"/>
    <lineage>
        <taxon>Bacteria</taxon>
        <taxon>Pseudomonadati</taxon>
        <taxon>Bacteroidota</taxon>
        <taxon>Flavobacteriia</taxon>
        <taxon>Flavobacteriales</taxon>
        <taxon>Flavobacteriaceae</taxon>
        <taxon>Psychroflexus</taxon>
    </lineage>
</organism>
<sequence>MRLLFLAVLLFIVAQTSAQRKLGGNAQGKTPVKGLDINEKKDDDKNKKEIKDIDVSVSDYKQILANGDTISLDTTLTIRKYYKYNYLRRDDFGLLPFQNIGRQFNALTRDFSTVTQNPEFGASAKHFNFMEARDISYYHVPTPLTEFYFKTVFQQGQNVDAFFTTNIKPELNLSIAYKGLRSLGNYQNSLTSTGNLRMTLSYQSKDERYFARTHFVSQDLMNQENGGMTAEAVQFYIDQLPEYDNRSSVAMQYENAESTLYGKRFYVDQAYKLKPSLDSTSSAEVTAFHKLNFSDKEYQFQQTEATSIYGEAFENSNLYDEVEYQYVRNQLGLSYQQKFLGKLSGFIEHTNYNYGFNSIVLQDNSNIIPNRINEDVLAIGGDYFTQFGNFNFKTNATLNLHDTFKGYDVNVSSSYQLDSTSTVSARLKINSALPNFNFLLYQSDYKNYNWYNPNFDNQNLQQLQLQLASERLGTYKLSYQRIDNYTYFGLIDNPDATASADTLVRPMQSEAQVQYLKFKVQKDFKVGKFGLANDVIYQQVLSGESAFRVPELVTRQSLYYQDYWFKKALFLQTGITFNYFTDFQSNAYDPILSEFFVNNQDFKSFYTADIFFNAKVRTARIYFKFENFPTIFQGNTNFAAPNYAYRDFVIRFGLVWNLFL</sequence>
<dbReference type="Proteomes" id="UP000184462">
    <property type="component" value="Unassembled WGS sequence"/>
</dbReference>
<name>A0A1M4XI66_9FLAO</name>
<keyword evidence="3" id="KW-1185">Reference proteome</keyword>
<accession>A0A1M4XI66</accession>
<dbReference type="AlphaFoldDB" id="A0A1M4XI66"/>
<gene>
    <name evidence="2" type="ORF">SAMN05444278_10915</name>
</gene>
<dbReference type="STRING" id="1155689.SAMN05444278_10915"/>
<dbReference type="RefSeq" id="WP_234949782.1">
    <property type="nucleotide sequence ID" value="NZ_FQTW01000009.1"/>
</dbReference>
<feature type="signal peptide" evidence="1">
    <location>
        <begin position="1"/>
        <end position="18"/>
    </location>
</feature>
<feature type="chain" id="PRO_5013155163" evidence="1">
    <location>
        <begin position="19"/>
        <end position="660"/>
    </location>
</feature>
<evidence type="ECO:0000313" key="2">
    <source>
        <dbReference type="EMBL" id="SHE93013.1"/>
    </source>
</evidence>